<evidence type="ECO:0000313" key="2">
    <source>
        <dbReference type="EMBL" id="CAK0748925.1"/>
    </source>
</evidence>
<feature type="compositionally biased region" description="Acidic residues" evidence="1">
    <location>
        <begin position="1"/>
        <end position="14"/>
    </location>
</feature>
<sequence length="268" mass="28423">MDDIDALEVDEEELALSSPLRKRSKSSSKGLHTPIRAVQAPGLVPDGWPGLSALHNAARASSTCNENSSFSPPFPAARPRSISSVRTALAAHEPSNALQHDPSGGEMCTLPGPAGKLQHAMMSGQPFELQLQPHTVPTSTIRQTSAIMDRCGGIFSSSRWQAAVNAAGQQPQGTCSLATVFHSRNCCTIRRALPVLMQAFVKTQAGAGYALLKDPTCARGVEASIHCKLLSKPGVQEGSVLVLKQVNFANINGNTVLFVFPADLLQCF</sequence>
<feature type="region of interest" description="Disordered" evidence="1">
    <location>
        <begin position="1"/>
        <end position="41"/>
    </location>
</feature>
<dbReference type="AlphaFoldDB" id="A0AAV1HXV1"/>
<dbReference type="EMBL" id="CAUYUE010000003">
    <property type="protein sequence ID" value="CAK0748925.1"/>
    <property type="molecule type" value="Genomic_DNA"/>
</dbReference>
<reference evidence="2 3" key="1">
    <citation type="submission" date="2023-10" db="EMBL/GenBank/DDBJ databases">
        <authorList>
            <person name="Maclean D."/>
            <person name="Macfadyen A."/>
        </authorList>
    </citation>
    <scope>NUCLEOTIDE SEQUENCE [LARGE SCALE GENOMIC DNA]</scope>
</reference>
<dbReference type="GO" id="GO:0000725">
    <property type="term" value="P:recombinational repair"/>
    <property type="evidence" value="ECO:0007669"/>
    <property type="project" value="InterPro"/>
</dbReference>
<dbReference type="PANTHER" id="PTHR14523">
    <property type="entry name" value="UNCHARACTERIZED PROTEIN C17ORF53 HOMOLOG"/>
    <property type="match status" value="1"/>
</dbReference>
<dbReference type="PANTHER" id="PTHR14523:SF1">
    <property type="entry name" value="HOMOLOGOUS RECOMBINATION OB-FOLD PROTEIN"/>
    <property type="match status" value="1"/>
</dbReference>
<name>A0AAV1HXV1_9CHLO</name>
<comment type="caution">
    <text evidence="2">The sequence shown here is derived from an EMBL/GenBank/DDBJ whole genome shotgun (WGS) entry which is preliminary data.</text>
</comment>
<dbReference type="InterPro" id="IPR028045">
    <property type="entry name" value="HROB"/>
</dbReference>
<keyword evidence="3" id="KW-1185">Reference proteome</keyword>
<gene>
    <name evidence="2" type="ORF">CVIRNUC_001871</name>
</gene>
<accession>A0AAV1HXV1</accession>
<protein>
    <submittedName>
        <fullName evidence="2">Uncharacterized protein</fullName>
    </submittedName>
</protein>
<dbReference type="Proteomes" id="UP001314263">
    <property type="component" value="Unassembled WGS sequence"/>
</dbReference>
<feature type="region of interest" description="Disordered" evidence="1">
    <location>
        <begin position="93"/>
        <end position="115"/>
    </location>
</feature>
<proteinExistence type="predicted"/>
<organism evidence="2 3">
    <name type="scientific">Coccomyxa viridis</name>
    <dbReference type="NCBI Taxonomy" id="1274662"/>
    <lineage>
        <taxon>Eukaryota</taxon>
        <taxon>Viridiplantae</taxon>
        <taxon>Chlorophyta</taxon>
        <taxon>core chlorophytes</taxon>
        <taxon>Trebouxiophyceae</taxon>
        <taxon>Trebouxiophyceae incertae sedis</taxon>
        <taxon>Coccomyxaceae</taxon>
        <taxon>Coccomyxa</taxon>
    </lineage>
</organism>
<evidence type="ECO:0000313" key="3">
    <source>
        <dbReference type="Proteomes" id="UP001314263"/>
    </source>
</evidence>
<evidence type="ECO:0000256" key="1">
    <source>
        <dbReference type="SAM" id="MobiDB-lite"/>
    </source>
</evidence>